<reference evidence="1 2" key="1">
    <citation type="journal article" date="2018" name="Mol. Plant">
        <title>The genome of Artemisia annua provides insight into the evolution of Asteraceae family and artemisinin biosynthesis.</title>
        <authorList>
            <person name="Shen Q."/>
            <person name="Zhang L."/>
            <person name="Liao Z."/>
            <person name="Wang S."/>
            <person name="Yan T."/>
            <person name="Shi P."/>
            <person name="Liu M."/>
            <person name="Fu X."/>
            <person name="Pan Q."/>
            <person name="Wang Y."/>
            <person name="Lv Z."/>
            <person name="Lu X."/>
            <person name="Zhang F."/>
            <person name="Jiang W."/>
            <person name="Ma Y."/>
            <person name="Chen M."/>
            <person name="Hao X."/>
            <person name="Li L."/>
            <person name="Tang Y."/>
            <person name="Lv G."/>
            <person name="Zhou Y."/>
            <person name="Sun X."/>
            <person name="Brodelius P.E."/>
            <person name="Rose J.K.C."/>
            <person name="Tang K."/>
        </authorList>
    </citation>
    <scope>NUCLEOTIDE SEQUENCE [LARGE SCALE GENOMIC DNA]</scope>
    <source>
        <strain evidence="2">cv. Huhao1</strain>
        <tissue evidence="1">Leaf</tissue>
    </source>
</reference>
<dbReference type="PANTHER" id="PTHR32278">
    <property type="entry name" value="F-BOX DOMAIN-CONTAINING PROTEIN"/>
    <property type="match status" value="1"/>
</dbReference>
<evidence type="ECO:0000313" key="1">
    <source>
        <dbReference type="EMBL" id="PWA61302.1"/>
    </source>
</evidence>
<keyword evidence="1" id="KW-0418">Kinase</keyword>
<dbReference type="STRING" id="35608.A0A2U1MJA5"/>
<comment type="caution">
    <text evidence="1">The sequence shown here is derived from an EMBL/GenBank/DDBJ whole genome shotgun (WGS) entry which is preliminary data.</text>
</comment>
<dbReference type="AlphaFoldDB" id="A0A2U1MJA5"/>
<dbReference type="Proteomes" id="UP000245207">
    <property type="component" value="Unassembled WGS sequence"/>
</dbReference>
<accession>A0A2U1MJA5</accession>
<organism evidence="1 2">
    <name type="scientific">Artemisia annua</name>
    <name type="common">Sweet wormwood</name>
    <dbReference type="NCBI Taxonomy" id="35608"/>
    <lineage>
        <taxon>Eukaryota</taxon>
        <taxon>Viridiplantae</taxon>
        <taxon>Streptophyta</taxon>
        <taxon>Embryophyta</taxon>
        <taxon>Tracheophyta</taxon>
        <taxon>Spermatophyta</taxon>
        <taxon>Magnoliopsida</taxon>
        <taxon>eudicotyledons</taxon>
        <taxon>Gunneridae</taxon>
        <taxon>Pentapetalae</taxon>
        <taxon>asterids</taxon>
        <taxon>campanulids</taxon>
        <taxon>Asterales</taxon>
        <taxon>Asteraceae</taxon>
        <taxon>Asteroideae</taxon>
        <taxon>Anthemideae</taxon>
        <taxon>Artemisiinae</taxon>
        <taxon>Artemisia</taxon>
    </lineage>
</organism>
<dbReference type="EMBL" id="PKPP01005136">
    <property type="protein sequence ID" value="PWA61302.1"/>
    <property type="molecule type" value="Genomic_DNA"/>
</dbReference>
<keyword evidence="2" id="KW-1185">Reference proteome</keyword>
<name>A0A2U1MJA5_ARTAN</name>
<dbReference type="Pfam" id="PF14299">
    <property type="entry name" value="PP2"/>
    <property type="match status" value="1"/>
</dbReference>
<proteinExistence type="predicted"/>
<dbReference type="PANTHER" id="PTHR32278:SF135">
    <property type="entry name" value="F-BOX PROTEIN PP2-B12"/>
    <property type="match status" value="1"/>
</dbReference>
<evidence type="ECO:0000313" key="2">
    <source>
        <dbReference type="Proteomes" id="UP000245207"/>
    </source>
</evidence>
<protein>
    <submittedName>
        <fullName evidence="1">Protein kinase-like domain, Phloem protein 2-like protein</fullName>
    </submittedName>
</protein>
<gene>
    <name evidence="1" type="ORF">CTI12_AA374210</name>
</gene>
<sequence>MVEVEQEQVLEDEKLSDDLLWTFNEEDLCTNILKWFKDNGQEAYAVDNNGKKSLKVSARGIITSTTRCFWPSPQSRFGELAMSTYNRFDIEKKIKCDALTPGTTYACYLVYISNEEQPVMEVTRPYEIMRYMRPYEWYIYLVIPPDTPIIGRKLDQNTHSLLNRPKLDYVPRKRSDGLMEVKVSEFQTQTTGTTNIHISLRTPQLDASTRLIIDDDLGSGVVIDDDLSVCNVFGEMPERSEVENYVKTDEGNVVEFDLGSLVQEECVESIAVQHKPSAVDFGN</sequence>
<dbReference type="OrthoDB" id="1918565at2759"/>
<keyword evidence="1" id="KW-0808">Transferase</keyword>
<dbReference type="InterPro" id="IPR025886">
    <property type="entry name" value="PP2-like"/>
</dbReference>
<dbReference type="GO" id="GO:0016301">
    <property type="term" value="F:kinase activity"/>
    <property type="evidence" value="ECO:0007669"/>
    <property type="project" value="UniProtKB-KW"/>
</dbReference>